<keyword evidence="5 10" id="KW-0819">tRNA processing</keyword>
<dbReference type="InterPro" id="IPR016819">
    <property type="entry name" value="RNase_P/MRP_POP5"/>
</dbReference>
<dbReference type="GO" id="GO:0000460">
    <property type="term" value="P:maturation of 5.8S rRNA"/>
    <property type="evidence" value="ECO:0007669"/>
    <property type="project" value="UniProtKB-ARBA"/>
</dbReference>
<dbReference type="GO" id="GO:0004526">
    <property type="term" value="F:ribonuclease P activity"/>
    <property type="evidence" value="ECO:0007669"/>
    <property type="project" value="UniProtKB-EC"/>
</dbReference>
<comment type="function">
    <text evidence="9">Component of ribonuclease P, a protein complex that generates mature tRNA molecules by cleaving their 5'-ends. Also a component of RNase MRP, which cleaves pre-rRNA sequences.</text>
</comment>
<sequence>MVRFKERYLLVNILYPEAASVSQSKGNNVPDLLVYNQPTADNLTAQALLRGIRAEVASLFGDFGSGAIERSLQVKYLSHATSTFILRVSRAHYRLVWAALTFMDNIPTRNGKPCVFRVVRTSGTIRKVEKDAIRRARHLMLAAREEMAGQNSRALDTLFGSKDPGHDQDMLSADGESSSSDAEGMEGVDGD</sequence>
<dbReference type="EC" id="3.1.26.5" evidence="4 10"/>
<dbReference type="GO" id="GO:0000172">
    <property type="term" value="C:ribonuclease MRP complex"/>
    <property type="evidence" value="ECO:0007669"/>
    <property type="project" value="UniProtKB-ARBA"/>
</dbReference>
<dbReference type="PIRSF" id="PIRSF023803">
    <property type="entry name" value="Ribonuclease_P_prd"/>
    <property type="match status" value="1"/>
</dbReference>
<dbReference type="GeneID" id="85305417"/>
<dbReference type="PANTHER" id="PTHR15441">
    <property type="entry name" value="RIBONUCLEASE P PROTEIN SUBUNIT P14"/>
    <property type="match status" value="1"/>
</dbReference>
<dbReference type="RefSeq" id="XP_060287845.1">
    <property type="nucleotide sequence ID" value="XM_060422230.1"/>
</dbReference>
<evidence type="ECO:0000256" key="4">
    <source>
        <dbReference type="ARBA" id="ARBA00012179"/>
    </source>
</evidence>
<proteinExistence type="inferred from homology"/>
<gene>
    <name evidence="12" type="ORF">QBC33DRAFT_158890</name>
</gene>
<evidence type="ECO:0000256" key="3">
    <source>
        <dbReference type="ARBA" id="ARBA00010800"/>
    </source>
</evidence>
<feature type="compositionally biased region" description="Low complexity" evidence="11">
    <location>
        <begin position="172"/>
        <end position="182"/>
    </location>
</feature>
<keyword evidence="7" id="KW-0539">Nucleus</keyword>
<evidence type="ECO:0000256" key="8">
    <source>
        <dbReference type="ARBA" id="ARBA00044198"/>
    </source>
</evidence>
<dbReference type="Proteomes" id="UP001244011">
    <property type="component" value="Unassembled WGS sequence"/>
</dbReference>
<reference evidence="12" key="1">
    <citation type="submission" date="2023-06" db="EMBL/GenBank/DDBJ databases">
        <title>Genome-scale phylogeny and comparative genomics of the fungal order Sordariales.</title>
        <authorList>
            <consortium name="Lawrence Berkeley National Laboratory"/>
            <person name="Hensen N."/>
            <person name="Bonometti L."/>
            <person name="Westerberg I."/>
            <person name="Brannstrom I.O."/>
            <person name="Guillou S."/>
            <person name="Cros-Aarteil S."/>
            <person name="Calhoun S."/>
            <person name="Haridas S."/>
            <person name="Kuo A."/>
            <person name="Mondo S."/>
            <person name="Pangilinan J."/>
            <person name="Riley R."/>
            <person name="Labutti K."/>
            <person name="Andreopoulos B."/>
            <person name="Lipzen A."/>
            <person name="Chen C."/>
            <person name="Yanf M."/>
            <person name="Daum C."/>
            <person name="Ng V."/>
            <person name="Clum A."/>
            <person name="Steindorff A."/>
            <person name="Ohm R."/>
            <person name="Martin F."/>
            <person name="Silar P."/>
            <person name="Natvig D."/>
            <person name="Lalanne C."/>
            <person name="Gautier V."/>
            <person name="Ament-Velasquez S.L."/>
            <person name="Kruys A."/>
            <person name="Hutchinson M.I."/>
            <person name="Powell A.J."/>
            <person name="Barry K."/>
            <person name="Miller A.N."/>
            <person name="Grigoriev I.V."/>
            <person name="Debuchy R."/>
            <person name="Gladieux P."/>
            <person name="Thoren M.H."/>
            <person name="Johannesson H."/>
        </authorList>
    </citation>
    <scope>NUCLEOTIDE SEQUENCE</scope>
    <source>
        <strain evidence="12">8032-3</strain>
    </source>
</reference>
<keyword evidence="13" id="KW-1185">Reference proteome</keyword>
<dbReference type="InterPro" id="IPR002759">
    <property type="entry name" value="Pop5/Rpp14/Rnp2-like"/>
</dbReference>
<protein>
    <recommendedName>
        <fullName evidence="8 10">Ribonuclease P/MRP protein subunit POP5</fullName>
        <ecNumber evidence="4 10">3.1.26.5</ecNumber>
    </recommendedName>
</protein>
<dbReference type="GO" id="GO:0030681">
    <property type="term" value="C:multimeric ribonuclease P complex"/>
    <property type="evidence" value="ECO:0007669"/>
    <property type="project" value="TreeGrafter"/>
</dbReference>
<comment type="caution">
    <text evidence="12">The sequence shown here is derived from an EMBL/GenBank/DDBJ whole genome shotgun (WGS) entry which is preliminary data.</text>
</comment>
<dbReference type="EMBL" id="MU838998">
    <property type="protein sequence ID" value="KAK1771632.1"/>
    <property type="molecule type" value="Genomic_DNA"/>
</dbReference>
<comment type="similarity">
    <text evidence="3 10">Belongs to the eukaryotic/archaeal RNase P protein component 2 family.</text>
</comment>
<evidence type="ECO:0000313" key="13">
    <source>
        <dbReference type="Proteomes" id="UP001244011"/>
    </source>
</evidence>
<evidence type="ECO:0000256" key="9">
    <source>
        <dbReference type="ARBA" id="ARBA00055200"/>
    </source>
</evidence>
<comment type="catalytic activity">
    <reaction evidence="1 10">
        <text>Endonucleolytic cleavage of RNA, removing 5'-extranucleotides from tRNA precursor.</text>
        <dbReference type="EC" id="3.1.26.5"/>
    </reaction>
</comment>
<dbReference type="GO" id="GO:0001682">
    <property type="term" value="P:tRNA 5'-leader removal"/>
    <property type="evidence" value="ECO:0007669"/>
    <property type="project" value="InterPro"/>
</dbReference>
<organism evidence="12 13">
    <name type="scientific">Phialemonium atrogriseum</name>
    <dbReference type="NCBI Taxonomy" id="1093897"/>
    <lineage>
        <taxon>Eukaryota</taxon>
        <taxon>Fungi</taxon>
        <taxon>Dikarya</taxon>
        <taxon>Ascomycota</taxon>
        <taxon>Pezizomycotina</taxon>
        <taxon>Sordariomycetes</taxon>
        <taxon>Sordariomycetidae</taxon>
        <taxon>Cephalothecales</taxon>
        <taxon>Cephalothecaceae</taxon>
        <taxon>Phialemonium</taxon>
    </lineage>
</organism>
<feature type="region of interest" description="Disordered" evidence="11">
    <location>
        <begin position="156"/>
        <end position="191"/>
    </location>
</feature>
<evidence type="ECO:0000256" key="10">
    <source>
        <dbReference type="PIRNR" id="PIRNR023803"/>
    </source>
</evidence>
<dbReference type="FunFam" id="3.30.70.3250:FF:000004">
    <property type="entry name" value="Ribonuclease P/MRP protein subunit POP5"/>
    <property type="match status" value="1"/>
</dbReference>
<dbReference type="AlphaFoldDB" id="A0AAJ0C8T6"/>
<evidence type="ECO:0000256" key="2">
    <source>
        <dbReference type="ARBA" id="ARBA00004123"/>
    </source>
</evidence>
<evidence type="ECO:0000256" key="1">
    <source>
        <dbReference type="ARBA" id="ARBA00000928"/>
    </source>
</evidence>
<dbReference type="GO" id="GO:0005730">
    <property type="term" value="C:nucleolus"/>
    <property type="evidence" value="ECO:0007669"/>
    <property type="project" value="TreeGrafter"/>
</dbReference>
<name>A0AAJ0C8T6_9PEZI</name>
<evidence type="ECO:0000256" key="7">
    <source>
        <dbReference type="ARBA" id="ARBA00023242"/>
    </source>
</evidence>
<dbReference type="InterPro" id="IPR038085">
    <property type="entry name" value="Rnp2-like_sf"/>
</dbReference>
<comment type="subcellular location">
    <subcellularLocation>
        <location evidence="2">Nucleus</location>
    </subcellularLocation>
</comment>
<evidence type="ECO:0000256" key="11">
    <source>
        <dbReference type="SAM" id="MobiDB-lite"/>
    </source>
</evidence>
<evidence type="ECO:0000256" key="5">
    <source>
        <dbReference type="ARBA" id="ARBA00022694"/>
    </source>
</evidence>
<dbReference type="Pfam" id="PF01900">
    <property type="entry name" value="RNase_P_Rpp14"/>
    <property type="match status" value="1"/>
</dbReference>
<evidence type="ECO:0000256" key="6">
    <source>
        <dbReference type="ARBA" id="ARBA00022801"/>
    </source>
</evidence>
<accession>A0AAJ0C8T6</accession>
<dbReference type="PANTHER" id="PTHR15441:SF2">
    <property type="entry name" value="RIBONUCLEASE P_MRP PROTEIN SUBUNIT POP5"/>
    <property type="match status" value="1"/>
</dbReference>
<dbReference type="Gene3D" id="3.30.70.3250">
    <property type="entry name" value="Ribonuclease P, Pop5 subunit"/>
    <property type="match status" value="1"/>
</dbReference>
<dbReference type="SUPFAM" id="SSF160350">
    <property type="entry name" value="Rnp2-like"/>
    <property type="match status" value="1"/>
</dbReference>
<evidence type="ECO:0000313" key="12">
    <source>
        <dbReference type="EMBL" id="KAK1771632.1"/>
    </source>
</evidence>
<dbReference type="GO" id="GO:0033204">
    <property type="term" value="F:ribonuclease P RNA binding"/>
    <property type="evidence" value="ECO:0007669"/>
    <property type="project" value="InterPro"/>
</dbReference>
<keyword evidence="6" id="KW-0378">Hydrolase</keyword>